<gene>
    <name evidence="5" type="ORF">A5771_07060</name>
</gene>
<dbReference type="Proteomes" id="UP000093985">
    <property type="component" value="Unassembled WGS sequence"/>
</dbReference>
<dbReference type="OrthoDB" id="4571090at2"/>
<feature type="domain" description="Mce/MlaD" evidence="3">
    <location>
        <begin position="48"/>
        <end position="124"/>
    </location>
</feature>
<dbReference type="InterPro" id="IPR024516">
    <property type="entry name" value="Mce_C"/>
</dbReference>
<reference evidence="6" key="1">
    <citation type="submission" date="2016-06" db="EMBL/GenBank/DDBJ databases">
        <authorList>
            <person name="Sutton G."/>
            <person name="Brinkac L."/>
            <person name="Sanka R."/>
            <person name="Adams M."/>
            <person name="Lau E."/>
            <person name="Mehaffy C."/>
            <person name="Tameris M."/>
            <person name="Hatherill M."/>
            <person name="Hanekom W."/>
            <person name="Mahomed H."/>
            <person name="Mcshane H."/>
        </authorList>
    </citation>
    <scope>NUCLEOTIDE SEQUENCE [LARGE SCALE GENOMIC DNA]</scope>
    <source>
        <strain evidence="6">852014-51077_SCH5608930-a</strain>
    </source>
</reference>
<evidence type="ECO:0000313" key="6">
    <source>
        <dbReference type="Proteomes" id="UP000093985"/>
    </source>
</evidence>
<keyword evidence="2" id="KW-0812">Transmembrane</keyword>
<dbReference type="Pfam" id="PF02470">
    <property type="entry name" value="MlaD"/>
    <property type="match status" value="1"/>
</dbReference>
<protein>
    <submittedName>
        <fullName evidence="5">Mammalian cell entry protein</fullName>
    </submittedName>
</protein>
<accession>A0A1A2E017</accession>
<proteinExistence type="predicted"/>
<sequence length="482" mass="50483">MPNSFDTDPRGPSNLRVFVLGIVFVVVAVATATLMVAKSQGRLDNLVRIDVRLSNIGDGLPPRSDVKYHELLVGSVADITPSTHGLPNEVHVVLKPEHAAQIPNTVTARVVPANLFAVSAIQLVDNGAAPDHLRSGSVVFEDESLPTVLFQNVLNKLRQLISPLGRKPDDTTVGVIAALGTATHGRGQELTDTGHNLNEILAQLNSVVAADDTDPTTLSALTAAAEGLQRVSPELFDALDRSIQPMATIAEKGPQLSSLLAGGTDTATTLASALENQSERMITITTQLTPPLGVIADHADEFHGLSTKLQTLANRVYDVIWDPDEKLIKVKAAIALTPSRTYVRADCPRYGELAGPSCATAPEVPTAPDLFPALESQGVSPTPGMTENRPNLTPPRHSMPGDPQGPPIPGPSRPPPLPTEAPAAEPAGAIIGGNVGLVGSPLEKQQISRITGSADTPTLLLLAPLLRGSTVHLSPAAKEGGR</sequence>
<feature type="compositionally biased region" description="Polar residues" evidence="1">
    <location>
        <begin position="377"/>
        <end position="391"/>
    </location>
</feature>
<dbReference type="InterPro" id="IPR003399">
    <property type="entry name" value="Mce/MlaD"/>
</dbReference>
<dbReference type="GO" id="GO:0005576">
    <property type="term" value="C:extracellular region"/>
    <property type="evidence" value="ECO:0007669"/>
    <property type="project" value="TreeGrafter"/>
</dbReference>
<dbReference type="GO" id="GO:0051701">
    <property type="term" value="P:biological process involved in interaction with host"/>
    <property type="evidence" value="ECO:0007669"/>
    <property type="project" value="TreeGrafter"/>
</dbReference>
<feature type="compositionally biased region" description="Pro residues" evidence="1">
    <location>
        <begin position="403"/>
        <end position="419"/>
    </location>
</feature>
<dbReference type="InterPro" id="IPR052336">
    <property type="entry name" value="MlaD_Phospholipid_Transporter"/>
</dbReference>
<evidence type="ECO:0000256" key="2">
    <source>
        <dbReference type="SAM" id="Phobius"/>
    </source>
</evidence>
<feature type="region of interest" description="Disordered" evidence="1">
    <location>
        <begin position="364"/>
        <end position="424"/>
    </location>
</feature>
<dbReference type="Pfam" id="PF11887">
    <property type="entry name" value="Mce4_CUP1"/>
    <property type="match status" value="1"/>
</dbReference>
<evidence type="ECO:0000259" key="3">
    <source>
        <dbReference type="Pfam" id="PF02470"/>
    </source>
</evidence>
<name>A0A1A2E017_MYCSD</name>
<dbReference type="RefSeq" id="WP_064854783.1">
    <property type="nucleotide sequence ID" value="NZ_LZIM01000100.1"/>
</dbReference>
<dbReference type="PANTHER" id="PTHR33371:SF19">
    <property type="entry name" value="MCE-FAMILY PROTEIN MCE4A"/>
    <property type="match status" value="1"/>
</dbReference>
<dbReference type="AlphaFoldDB" id="A0A1A2E017"/>
<dbReference type="EMBL" id="LZIN01000038">
    <property type="protein sequence ID" value="OBG07388.1"/>
    <property type="molecule type" value="Genomic_DNA"/>
</dbReference>
<feature type="transmembrane region" description="Helical" evidence="2">
    <location>
        <begin position="15"/>
        <end position="37"/>
    </location>
</feature>
<dbReference type="PANTHER" id="PTHR33371">
    <property type="entry name" value="INTERMEMBRANE PHOSPHOLIPID TRANSPORT SYSTEM BINDING PROTEIN MLAD-RELATED"/>
    <property type="match status" value="1"/>
</dbReference>
<comment type="caution">
    <text evidence="5">The sequence shown here is derived from an EMBL/GenBank/DDBJ whole genome shotgun (WGS) entry which is preliminary data.</text>
</comment>
<keyword evidence="2" id="KW-1133">Transmembrane helix</keyword>
<feature type="domain" description="Mammalian cell entry C-terminal" evidence="4">
    <location>
        <begin position="130"/>
        <end position="356"/>
    </location>
</feature>
<keyword evidence="2" id="KW-0472">Membrane</keyword>
<evidence type="ECO:0000313" key="5">
    <source>
        <dbReference type="EMBL" id="OBG07388.1"/>
    </source>
</evidence>
<evidence type="ECO:0000259" key="4">
    <source>
        <dbReference type="Pfam" id="PF11887"/>
    </source>
</evidence>
<evidence type="ECO:0000256" key="1">
    <source>
        <dbReference type="SAM" id="MobiDB-lite"/>
    </source>
</evidence>
<organism evidence="5 6">
    <name type="scientific">Mycolicibacter sinensis (strain JDM601)</name>
    <name type="common">Mycobacterium sinense</name>
    <dbReference type="NCBI Taxonomy" id="875328"/>
    <lineage>
        <taxon>Bacteria</taxon>
        <taxon>Bacillati</taxon>
        <taxon>Actinomycetota</taxon>
        <taxon>Actinomycetes</taxon>
        <taxon>Mycobacteriales</taxon>
        <taxon>Mycobacteriaceae</taxon>
        <taxon>Mycolicibacter</taxon>
    </lineage>
</organism>